<organism evidence="2 3">
    <name type="scientific">Candidatus Spyradosoma merdigallinarum</name>
    <dbReference type="NCBI Taxonomy" id="2840950"/>
    <lineage>
        <taxon>Bacteria</taxon>
        <taxon>Pseudomonadati</taxon>
        <taxon>Verrucomicrobiota</taxon>
        <taxon>Opitutia</taxon>
        <taxon>Opitutia incertae sedis</taxon>
        <taxon>Candidatus Spyradosoma</taxon>
    </lineage>
</organism>
<reference evidence="2" key="2">
    <citation type="journal article" date="2021" name="PeerJ">
        <title>Extensive microbial diversity within the chicken gut microbiome revealed by metagenomics and culture.</title>
        <authorList>
            <person name="Gilroy R."/>
            <person name="Ravi A."/>
            <person name="Getino M."/>
            <person name="Pursley I."/>
            <person name="Horton D.L."/>
            <person name="Alikhan N.F."/>
            <person name="Baker D."/>
            <person name="Gharbi K."/>
            <person name="Hall N."/>
            <person name="Watson M."/>
            <person name="Adriaenssens E.M."/>
            <person name="Foster-Nyarko E."/>
            <person name="Jarju S."/>
            <person name="Secka A."/>
            <person name="Antonio M."/>
            <person name="Oren A."/>
            <person name="Chaudhuri R.R."/>
            <person name="La Ragione R."/>
            <person name="Hildebrand F."/>
            <person name="Pallen M.J."/>
        </authorList>
    </citation>
    <scope>NUCLEOTIDE SEQUENCE</scope>
    <source>
        <strain evidence="2">10669</strain>
    </source>
</reference>
<proteinExistence type="predicted"/>
<feature type="chain" id="PRO_5038911960" evidence="1">
    <location>
        <begin position="25"/>
        <end position="46"/>
    </location>
</feature>
<sequence>MRSKKLLRLAVAAALALAGAAALASCGGPQVFHYGNTPANITVDQA</sequence>
<dbReference type="EMBL" id="DVOG01000192">
    <property type="protein sequence ID" value="HIV04935.1"/>
    <property type="molecule type" value="Genomic_DNA"/>
</dbReference>
<keyword evidence="1" id="KW-0732">Signal</keyword>
<evidence type="ECO:0000256" key="1">
    <source>
        <dbReference type="SAM" id="SignalP"/>
    </source>
</evidence>
<dbReference type="PROSITE" id="PS51257">
    <property type="entry name" value="PROKAR_LIPOPROTEIN"/>
    <property type="match status" value="1"/>
</dbReference>
<protein>
    <submittedName>
        <fullName evidence="2">Uncharacterized protein</fullName>
    </submittedName>
</protein>
<comment type="caution">
    <text evidence="2">The sequence shown here is derived from an EMBL/GenBank/DDBJ whole genome shotgun (WGS) entry which is preliminary data.</text>
</comment>
<feature type="signal peptide" evidence="1">
    <location>
        <begin position="1"/>
        <end position="24"/>
    </location>
</feature>
<reference evidence="2" key="1">
    <citation type="submission" date="2020-10" db="EMBL/GenBank/DDBJ databases">
        <authorList>
            <person name="Gilroy R."/>
        </authorList>
    </citation>
    <scope>NUCLEOTIDE SEQUENCE</scope>
    <source>
        <strain evidence="2">10669</strain>
    </source>
</reference>
<evidence type="ECO:0000313" key="3">
    <source>
        <dbReference type="Proteomes" id="UP000886812"/>
    </source>
</evidence>
<accession>A0A9D1NKT7</accession>
<name>A0A9D1NKT7_9BACT</name>
<gene>
    <name evidence="2" type="ORF">IAC75_07320</name>
</gene>
<dbReference type="Proteomes" id="UP000886812">
    <property type="component" value="Unassembled WGS sequence"/>
</dbReference>
<dbReference type="AlphaFoldDB" id="A0A9D1NKT7"/>
<evidence type="ECO:0000313" key="2">
    <source>
        <dbReference type="EMBL" id="HIV04935.1"/>
    </source>
</evidence>